<proteinExistence type="inferred from homology"/>
<dbReference type="InterPro" id="IPR008928">
    <property type="entry name" value="6-hairpin_glycosidase_sf"/>
</dbReference>
<feature type="binding site" evidence="4">
    <location>
        <position position="174"/>
    </location>
    <ligand>
        <name>substrate</name>
    </ligand>
</feature>
<dbReference type="PANTHER" id="PTHR36845">
    <property type="entry name" value="HYDROLASE, PUTATIVE (AFU_ORTHOLOGUE AFUA_7G05090)-RELATED"/>
    <property type="match status" value="1"/>
</dbReference>
<dbReference type="PANTHER" id="PTHR36845:SF1">
    <property type="entry name" value="HYDROLASE, PUTATIVE (AFU_ORTHOLOGUE AFUA_7G05090)-RELATED"/>
    <property type="match status" value="1"/>
</dbReference>
<evidence type="ECO:0000256" key="3">
    <source>
        <dbReference type="PIRSR" id="PIRSR610905-1"/>
    </source>
</evidence>
<dbReference type="InterPro" id="IPR012341">
    <property type="entry name" value="6hp_glycosidase-like_sf"/>
</dbReference>
<feature type="binding site" evidence="4">
    <location>
        <position position="234"/>
    </location>
    <ligand>
        <name>substrate</name>
    </ligand>
</feature>
<feature type="active site" description="Nucleophile" evidence="3">
    <location>
        <position position="114"/>
    </location>
</feature>
<protein>
    <submittedName>
        <fullName evidence="5">Glucuronyl hydrolase</fullName>
    </submittedName>
</protein>
<evidence type="ECO:0000256" key="2">
    <source>
        <dbReference type="ARBA" id="ARBA00038358"/>
    </source>
</evidence>
<feature type="binding site" evidence="4">
    <location>
        <position position="246"/>
    </location>
    <ligand>
        <name>substrate</name>
    </ligand>
</feature>
<keyword evidence="1 5" id="KW-0378">Hydrolase</keyword>
<dbReference type="GO" id="GO:0000272">
    <property type="term" value="P:polysaccharide catabolic process"/>
    <property type="evidence" value="ECO:0007669"/>
    <property type="project" value="TreeGrafter"/>
</dbReference>
<sequence length="396" mass="45793">MRNLIYFFALFLIVISCKKTDPMQEVISKSFDVIEQQAVAMAEYLDDKEGRLPRSFVEEKDEIITSDSKWWCSGFFPGVLWYLYEYSGDEGHRTWAEKYSARVEKEKYNTYDHDIGFQIYCSFGNGYRLTGRDDYREVLKVAGRSALERYNPRLGVIKSWDFNRQKWQYPVIIDNMMNLELLMWNLHNTGDEVFQDVAVSHSDKTLEHHFRTDNSSYHVVSYDTITGLPHVKQTHQGAFDESIWARGNAWGLYGYVVMYRETKLQRYLDQAIAIANLLIDHPNMPEDGIPYWDYLAPEIPDALRDASAGTIMASALIELSTMTKGDLSQKYLSMAEKQLTTLASPEYLAEPGTNGFFVLKRSVGHLPGNSEVDVPLTYADYYFVEALLRYKTLKGW</sequence>
<name>A0A831LJ54_9BACT</name>
<reference evidence="5" key="1">
    <citation type="journal article" date="2020" name="mSystems">
        <title>Genome- and Community-Level Interaction Insights into Carbon Utilization and Element Cycling Functions of Hydrothermarchaeota in Hydrothermal Sediment.</title>
        <authorList>
            <person name="Zhou Z."/>
            <person name="Liu Y."/>
            <person name="Xu W."/>
            <person name="Pan J."/>
            <person name="Luo Z.H."/>
            <person name="Li M."/>
        </authorList>
    </citation>
    <scope>NUCLEOTIDE SEQUENCE [LARGE SCALE GENOMIC DNA]</scope>
    <source>
        <strain evidence="5">SpSt-1217</strain>
    </source>
</reference>
<dbReference type="Gene3D" id="1.50.10.10">
    <property type="match status" value="1"/>
</dbReference>
<dbReference type="PROSITE" id="PS51257">
    <property type="entry name" value="PROKAR_LIPOPROTEIN"/>
    <property type="match status" value="1"/>
</dbReference>
<dbReference type="EMBL" id="DSDK01000142">
    <property type="protein sequence ID" value="HDR50490.1"/>
    <property type="molecule type" value="Genomic_DNA"/>
</dbReference>
<accession>A0A831LJ54</accession>
<evidence type="ECO:0000256" key="4">
    <source>
        <dbReference type="PIRSR" id="PIRSR610905-2"/>
    </source>
</evidence>
<evidence type="ECO:0000256" key="1">
    <source>
        <dbReference type="ARBA" id="ARBA00022801"/>
    </source>
</evidence>
<dbReference type="InterPro" id="IPR010905">
    <property type="entry name" value="Glyco_hydro_88"/>
</dbReference>
<dbReference type="SUPFAM" id="SSF48208">
    <property type="entry name" value="Six-hairpin glycosidases"/>
    <property type="match status" value="1"/>
</dbReference>
<feature type="binding site" evidence="4">
    <location>
        <position position="114"/>
    </location>
    <ligand>
        <name>substrate</name>
    </ligand>
</feature>
<dbReference type="InterPro" id="IPR052369">
    <property type="entry name" value="UG_Glycosaminoglycan_Hydrolase"/>
</dbReference>
<dbReference type="AlphaFoldDB" id="A0A831LJ54"/>
<gene>
    <name evidence="5" type="ORF">ENN90_02555</name>
</gene>
<dbReference type="GO" id="GO:0052757">
    <property type="term" value="F:chondroitin hydrolase activity"/>
    <property type="evidence" value="ECO:0007669"/>
    <property type="project" value="TreeGrafter"/>
</dbReference>
<comment type="similarity">
    <text evidence="2">Belongs to the glycosyl hydrolase 88 family.</text>
</comment>
<dbReference type="Proteomes" id="UP000886047">
    <property type="component" value="Unassembled WGS sequence"/>
</dbReference>
<organism evidence="5">
    <name type="scientific">Mariniphaga anaerophila</name>
    <dbReference type="NCBI Taxonomy" id="1484053"/>
    <lineage>
        <taxon>Bacteria</taxon>
        <taxon>Pseudomonadati</taxon>
        <taxon>Bacteroidota</taxon>
        <taxon>Bacteroidia</taxon>
        <taxon>Marinilabiliales</taxon>
        <taxon>Prolixibacteraceae</taxon>
        <taxon>Mariniphaga</taxon>
    </lineage>
</organism>
<feature type="binding site" evidence="4">
    <location>
        <position position="250"/>
    </location>
    <ligand>
        <name>substrate</name>
    </ligand>
</feature>
<comment type="caution">
    <text evidence="5">The sequence shown here is derived from an EMBL/GenBank/DDBJ whole genome shotgun (WGS) entry which is preliminary data.</text>
</comment>
<dbReference type="Pfam" id="PF07470">
    <property type="entry name" value="Glyco_hydro_88"/>
    <property type="match status" value="1"/>
</dbReference>
<evidence type="ECO:0000313" key="5">
    <source>
        <dbReference type="EMBL" id="HDR50490.1"/>
    </source>
</evidence>
<feature type="active site" description="Proton donor" evidence="3">
    <location>
        <position position="174"/>
    </location>
</feature>